<evidence type="ECO:0000256" key="5">
    <source>
        <dbReference type="ARBA" id="ARBA00023136"/>
    </source>
</evidence>
<evidence type="ECO:0000256" key="6">
    <source>
        <dbReference type="SAM" id="Phobius"/>
    </source>
</evidence>
<gene>
    <name evidence="7" type="ORF">BJ991_003048</name>
</gene>
<organism evidence="7 8">
    <name type="scientific">Microbacterium immunditiarum</name>
    <dbReference type="NCBI Taxonomy" id="337480"/>
    <lineage>
        <taxon>Bacteria</taxon>
        <taxon>Bacillati</taxon>
        <taxon>Actinomycetota</taxon>
        <taxon>Actinomycetes</taxon>
        <taxon>Micrococcales</taxon>
        <taxon>Microbacteriaceae</taxon>
        <taxon>Microbacterium</taxon>
    </lineage>
</organism>
<dbReference type="RefSeq" id="WP_179491370.1">
    <property type="nucleotide sequence ID" value="NZ_JACCBV010000001.1"/>
</dbReference>
<feature type="transmembrane region" description="Helical" evidence="6">
    <location>
        <begin position="118"/>
        <end position="141"/>
    </location>
</feature>
<dbReference type="AlphaFoldDB" id="A0A7Y9GSZ7"/>
<keyword evidence="5 6" id="KW-0472">Membrane</keyword>
<keyword evidence="3 6" id="KW-0812">Transmembrane</keyword>
<comment type="subcellular location">
    <subcellularLocation>
        <location evidence="1">Cell membrane</location>
        <topology evidence="1">Multi-pass membrane protein</topology>
    </subcellularLocation>
</comment>
<dbReference type="Proteomes" id="UP000576969">
    <property type="component" value="Unassembled WGS sequence"/>
</dbReference>
<feature type="transmembrane region" description="Helical" evidence="6">
    <location>
        <begin position="12"/>
        <end position="37"/>
    </location>
</feature>
<feature type="transmembrane region" description="Helical" evidence="6">
    <location>
        <begin position="83"/>
        <end position="106"/>
    </location>
</feature>
<feature type="transmembrane region" description="Helical" evidence="6">
    <location>
        <begin position="174"/>
        <end position="194"/>
    </location>
</feature>
<sequence>MTAPTESRRGGLALILAATAIAGVCGYLLQLLAPALIEEPSAYLAFSIFWSTLYLFLAAIAGVQQEVTRATRPAATPPGSTTLRTFTILGALGLTVTAAAVGAVLAPTAFSEAPAVMTAAFALGLVGYLLTAVLSGVLYGLSQWRGIALLMTLDAVVRAAAVTVGLVARLDAGVLAILISLPFSLAFGVGWLVVRGRVVGRFRLDVRAGRLTANAARTVGAAAATGVMVTGLPLLMRTLIPDADVVELAGLVLMITITRAPLVVPLMALQSFLIVEFRDGAAAIGGRLLRLVGALVGATAVLALAAAVWGPWLIEIISSGRYHIESLTAAGVVVSGGLVALLFLTGPALLAENRHGRYVAGWAVAAAATVAFLLVPLDTTPRVLLALLAAPALGAITHLTAIRTGHGATSRDD</sequence>
<evidence type="ECO:0000256" key="3">
    <source>
        <dbReference type="ARBA" id="ARBA00022692"/>
    </source>
</evidence>
<protein>
    <recommendedName>
        <fullName evidence="9">Polysaccharide biosynthesis protein</fullName>
    </recommendedName>
</protein>
<name>A0A7Y9GSZ7_9MICO</name>
<keyword evidence="2" id="KW-1003">Cell membrane</keyword>
<accession>A0A7Y9GSZ7</accession>
<feature type="transmembrane region" description="Helical" evidence="6">
    <location>
        <begin position="43"/>
        <end position="63"/>
    </location>
</feature>
<evidence type="ECO:0000256" key="1">
    <source>
        <dbReference type="ARBA" id="ARBA00004651"/>
    </source>
</evidence>
<dbReference type="GO" id="GO:0005886">
    <property type="term" value="C:plasma membrane"/>
    <property type="evidence" value="ECO:0007669"/>
    <property type="project" value="UniProtKB-SubCell"/>
</dbReference>
<feature type="transmembrane region" description="Helical" evidence="6">
    <location>
        <begin position="287"/>
        <end position="309"/>
    </location>
</feature>
<dbReference type="PANTHER" id="PTHR30250:SF11">
    <property type="entry name" value="O-ANTIGEN TRANSPORTER-RELATED"/>
    <property type="match status" value="1"/>
</dbReference>
<dbReference type="EMBL" id="JACCBV010000001">
    <property type="protein sequence ID" value="NYE21020.1"/>
    <property type="molecule type" value="Genomic_DNA"/>
</dbReference>
<comment type="caution">
    <text evidence="7">The sequence shown here is derived from an EMBL/GenBank/DDBJ whole genome shotgun (WGS) entry which is preliminary data.</text>
</comment>
<evidence type="ECO:0000313" key="7">
    <source>
        <dbReference type="EMBL" id="NYE21020.1"/>
    </source>
</evidence>
<feature type="transmembrane region" description="Helical" evidence="6">
    <location>
        <begin position="148"/>
        <end position="168"/>
    </location>
</feature>
<evidence type="ECO:0000256" key="2">
    <source>
        <dbReference type="ARBA" id="ARBA00022475"/>
    </source>
</evidence>
<dbReference type="PANTHER" id="PTHR30250">
    <property type="entry name" value="PST FAMILY PREDICTED COLANIC ACID TRANSPORTER"/>
    <property type="match status" value="1"/>
</dbReference>
<keyword evidence="8" id="KW-1185">Reference proteome</keyword>
<evidence type="ECO:0008006" key="9">
    <source>
        <dbReference type="Google" id="ProtNLM"/>
    </source>
</evidence>
<keyword evidence="4 6" id="KW-1133">Transmembrane helix</keyword>
<feature type="transmembrane region" description="Helical" evidence="6">
    <location>
        <begin position="358"/>
        <end position="377"/>
    </location>
</feature>
<dbReference type="InterPro" id="IPR050833">
    <property type="entry name" value="Poly_Biosynth_Transport"/>
</dbReference>
<evidence type="ECO:0000256" key="4">
    <source>
        <dbReference type="ARBA" id="ARBA00022989"/>
    </source>
</evidence>
<feature type="transmembrane region" description="Helical" evidence="6">
    <location>
        <begin position="248"/>
        <end position="275"/>
    </location>
</feature>
<proteinExistence type="predicted"/>
<feature type="transmembrane region" description="Helical" evidence="6">
    <location>
        <begin position="383"/>
        <end position="402"/>
    </location>
</feature>
<feature type="transmembrane region" description="Helical" evidence="6">
    <location>
        <begin position="215"/>
        <end position="236"/>
    </location>
</feature>
<evidence type="ECO:0000313" key="8">
    <source>
        <dbReference type="Proteomes" id="UP000576969"/>
    </source>
</evidence>
<reference evidence="7 8" key="1">
    <citation type="submission" date="2020-07" db="EMBL/GenBank/DDBJ databases">
        <title>Sequencing the genomes of 1000 actinobacteria strains.</title>
        <authorList>
            <person name="Klenk H.-P."/>
        </authorList>
    </citation>
    <scope>NUCLEOTIDE SEQUENCE [LARGE SCALE GENOMIC DNA]</scope>
    <source>
        <strain evidence="7 8">DSM 24662</strain>
    </source>
</reference>
<feature type="transmembrane region" description="Helical" evidence="6">
    <location>
        <begin position="329"/>
        <end position="351"/>
    </location>
</feature>